<feature type="transmembrane region" description="Helical" evidence="1">
    <location>
        <begin position="159"/>
        <end position="178"/>
    </location>
</feature>
<dbReference type="EMBL" id="JPMI01000291">
    <property type="protein sequence ID" value="KFA88402.1"/>
    <property type="molecule type" value="Genomic_DNA"/>
</dbReference>
<evidence type="ECO:0000313" key="2">
    <source>
        <dbReference type="EMBL" id="KFA88402.1"/>
    </source>
</evidence>
<feature type="transmembrane region" description="Helical" evidence="1">
    <location>
        <begin position="230"/>
        <end position="251"/>
    </location>
</feature>
<dbReference type="SUPFAM" id="SSF103481">
    <property type="entry name" value="Multidrug resistance efflux transporter EmrE"/>
    <property type="match status" value="1"/>
</dbReference>
<sequence length="322" mass="34358">MKKSSSALLAILLGLASALFFTMTYVLNRNMAAEGGFWAWSASLRYFIMLPLMAVLVAAHGGLRPLGAELRRHPGEWLLWSSVGFGVFYAFLTVSADYGPSWLIAGTFQLTVLAGPLLSPFIYTDARRRIPLKAVGMGSLIVLGVLVMQLGHFQLAMPASAWLALLFVVISAVAYPLGNRRVMLHLEREGVSLDASQRVLGMTLGSLPFWLGVAAYGYERVGWPPVGQVVQSAGVSLSSGVIATTLFFRAAQMTANNPVGLSAVEATQATELLFALLLGVLFLGESWPSAFSFVGAGLIVVGMVLYSRVSVAAELEPAAVQT</sequence>
<comment type="caution">
    <text evidence="2">The sequence shown here is derived from an EMBL/GenBank/DDBJ whole genome shotgun (WGS) entry which is preliminary data.</text>
</comment>
<feature type="transmembrane region" description="Helical" evidence="1">
    <location>
        <begin position="102"/>
        <end position="123"/>
    </location>
</feature>
<evidence type="ECO:0000256" key="1">
    <source>
        <dbReference type="SAM" id="Phobius"/>
    </source>
</evidence>
<keyword evidence="1" id="KW-1133">Transmembrane helix</keyword>
<feature type="transmembrane region" description="Helical" evidence="1">
    <location>
        <begin position="75"/>
        <end position="96"/>
    </location>
</feature>
<feature type="transmembrane region" description="Helical" evidence="1">
    <location>
        <begin position="289"/>
        <end position="306"/>
    </location>
</feature>
<evidence type="ECO:0000313" key="3">
    <source>
        <dbReference type="Proteomes" id="UP000028547"/>
    </source>
</evidence>
<dbReference type="Proteomes" id="UP000028547">
    <property type="component" value="Unassembled WGS sequence"/>
</dbReference>
<evidence type="ECO:0008006" key="4">
    <source>
        <dbReference type="Google" id="ProtNLM"/>
    </source>
</evidence>
<gene>
    <name evidence="2" type="ORF">Q664_40950</name>
</gene>
<dbReference type="InterPro" id="IPR037185">
    <property type="entry name" value="EmrE-like"/>
</dbReference>
<feature type="transmembrane region" description="Helical" evidence="1">
    <location>
        <begin position="263"/>
        <end position="283"/>
    </location>
</feature>
<reference evidence="2 3" key="1">
    <citation type="submission" date="2014-07" db="EMBL/GenBank/DDBJ databases">
        <title>Draft Genome Sequence of Gephyronic Acid Producer, Cystobacter violaceus Strain Cb vi76.</title>
        <authorList>
            <person name="Stevens D.C."/>
            <person name="Young J."/>
            <person name="Carmichael R."/>
            <person name="Tan J."/>
            <person name="Taylor R.E."/>
        </authorList>
    </citation>
    <scope>NUCLEOTIDE SEQUENCE [LARGE SCALE GENOMIC DNA]</scope>
    <source>
        <strain evidence="2 3">Cb vi76</strain>
    </source>
</reference>
<proteinExistence type="predicted"/>
<dbReference type="RefSeq" id="WP_043408551.1">
    <property type="nucleotide sequence ID" value="NZ_JPMI01000291.1"/>
</dbReference>
<protein>
    <recommendedName>
        <fullName evidence="4">Multidrug resistance efflux transporter family protein</fullName>
    </recommendedName>
</protein>
<organism evidence="2 3">
    <name type="scientific">Archangium violaceum Cb vi76</name>
    <dbReference type="NCBI Taxonomy" id="1406225"/>
    <lineage>
        <taxon>Bacteria</taxon>
        <taxon>Pseudomonadati</taxon>
        <taxon>Myxococcota</taxon>
        <taxon>Myxococcia</taxon>
        <taxon>Myxococcales</taxon>
        <taxon>Cystobacterineae</taxon>
        <taxon>Archangiaceae</taxon>
        <taxon>Archangium</taxon>
    </lineage>
</organism>
<feature type="transmembrane region" description="Helical" evidence="1">
    <location>
        <begin position="135"/>
        <end position="153"/>
    </location>
</feature>
<dbReference type="Pfam" id="PF13536">
    <property type="entry name" value="EmrE"/>
    <property type="match status" value="1"/>
</dbReference>
<keyword evidence="1" id="KW-0812">Transmembrane</keyword>
<accession>A0A084SIW7</accession>
<feature type="transmembrane region" description="Helical" evidence="1">
    <location>
        <begin position="199"/>
        <end position="218"/>
    </location>
</feature>
<dbReference type="AlphaFoldDB" id="A0A084SIW7"/>
<dbReference type="InterPro" id="IPR032713">
    <property type="entry name" value="EmrE"/>
</dbReference>
<feature type="transmembrane region" description="Helical" evidence="1">
    <location>
        <begin position="44"/>
        <end position="63"/>
    </location>
</feature>
<keyword evidence="1" id="KW-0472">Membrane</keyword>
<name>A0A084SIW7_9BACT</name>